<evidence type="ECO:0000256" key="2">
    <source>
        <dbReference type="ARBA" id="ARBA00004814"/>
    </source>
</evidence>
<evidence type="ECO:0000256" key="5">
    <source>
        <dbReference type="ARBA" id="ARBA00022827"/>
    </source>
</evidence>
<evidence type="ECO:0000256" key="1">
    <source>
        <dbReference type="ARBA" id="ARBA00001974"/>
    </source>
</evidence>
<evidence type="ECO:0000256" key="3">
    <source>
        <dbReference type="ARBA" id="ARBA00009183"/>
    </source>
</evidence>
<evidence type="ECO:0000256" key="8">
    <source>
        <dbReference type="ARBA" id="ARBA00023070"/>
    </source>
</evidence>
<evidence type="ECO:0000256" key="9">
    <source>
        <dbReference type="ARBA" id="ARBA00039148"/>
    </source>
</evidence>
<keyword evidence="7" id="KW-0560">Oxidoreductase</keyword>
<keyword evidence="4" id="KW-0285">Flavoprotein</keyword>
<dbReference type="PANTHER" id="PTHR43539">
    <property type="entry name" value="FLAVIN-BINDING MONOOXYGENASE-LIKE PROTEIN (AFU_ORTHOLOGUE AFUA_4G09220)"/>
    <property type="match status" value="1"/>
</dbReference>
<evidence type="ECO:0000256" key="4">
    <source>
        <dbReference type="ARBA" id="ARBA00022630"/>
    </source>
</evidence>
<proteinExistence type="evidence at transcript level"/>
<accession>I3SRU9</accession>
<dbReference type="EMBL" id="BT143197">
    <property type="protein sequence ID" value="AFK42991.1"/>
    <property type="molecule type" value="mRNA"/>
</dbReference>
<dbReference type="InterPro" id="IPR036188">
    <property type="entry name" value="FAD/NAD-bd_sf"/>
</dbReference>
<dbReference type="Gene3D" id="3.50.50.60">
    <property type="entry name" value="FAD/NAD(P)-binding domain"/>
    <property type="match status" value="1"/>
</dbReference>
<dbReference type="SUPFAM" id="SSF51905">
    <property type="entry name" value="FAD/NAD(P)-binding domain"/>
    <property type="match status" value="1"/>
</dbReference>
<evidence type="ECO:0000313" key="12">
    <source>
        <dbReference type="EMBL" id="AFK42991.1"/>
    </source>
</evidence>
<comment type="cofactor">
    <cofactor evidence="1">
        <name>FAD</name>
        <dbReference type="ChEBI" id="CHEBI:57692"/>
    </cofactor>
</comment>
<dbReference type="PANTHER" id="PTHR43539:SF49">
    <property type="entry name" value="INDOLE-3-PYRUVATE MONOOXYGENASE YUCCA7-RELATED"/>
    <property type="match status" value="1"/>
</dbReference>
<evidence type="ECO:0000256" key="10">
    <source>
        <dbReference type="ARBA" id="ARBA00047707"/>
    </source>
</evidence>
<dbReference type="AlphaFoldDB" id="I3SRU9"/>
<comment type="catalytic activity">
    <reaction evidence="10">
        <text>indole-3-pyruvate + NADPH + O2 + H(+) = (indol-3-yl)acetate + CO2 + NADP(+) + H2O</text>
        <dbReference type="Rhea" id="RHEA:34331"/>
        <dbReference type="ChEBI" id="CHEBI:15377"/>
        <dbReference type="ChEBI" id="CHEBI:15378"/>
        <dbReference type="ChEBI" id="CHEBI:15379"/>
        <dbReference type="ChEBI" id="CHEBI:16526"/>
        <dbReference type="ChEBI" id="CHEBI:17640"/>
        <dbReference type="ChEBI" id="CHEBI:30854"/>
        <dbReference type="ChEBI" id="CHEBI:57783"/>
        <dbReference type="ChEBI" id="CHEBI:58349"/>
        <dbReference type="EC" id="1.14.13.168"/>
    </reaction>
</comment>
<dbReference type="GO" id="GO:0009851">
    <property type="term" value="P:auxin biosynthetic process"/>
    <property type="evidence" value="ECO:0007669"/>
    <property type="project" value="UniProtKB-KW"/>
</dbReference>
<organism evidence="12">
    <name type="scientific">Lotus japonicus</name>
    <name type="common">Lotus corniculatus var. japonicus</name>
    <dbReference type="NCBI Taxonomy" id="34305"/>
    <lineage>
        <taxon>Eukaryota</taxon>
        <taxon>Viridiplantae</taxon>
        <taxon>Streptophyta</taxon>
        <taxon>Embryophyta</taxon>
        <taxon>Tracheophyta</taxon>
        <taxon>Spermatophyta</taxon>
        <taxon>Magnoliopsida</taxon>
        <taxon>eudicotyledons</taxon>
        <taxon>Gunneridae</taxon>
        <taxon>Pentapetalae</taxon>
        <taxon>rosids</taxon>
        <taxon>fabids</taxon>
        <taxon>Fabales</taxon>
        <taxon>Fabaceae</taxon>
        <taxon>Papilionoideae</taxon>
        <taxon>50 kb inversion clade</taxon>
        <taxon>NPAAA clade</taxon>
        <taxon>Hologalegina</taxon>
        <taxon>robinioid clade</taxon>
        <taxon>Loteae</taxon>
        <taxon>Lotus</taxon>
    </lineage>
</organism>
<protein>
    <recommendedName>
        <fullName evidence="9">indole-3-pyruvate monooxygenase</fullName>
        <ecNumber evidence="9">1.14.13.168</ecNumber>
    </recommendedName>
</protein>
<dbReference type="GO" id="GO:0103075">
    <property type="term" value="F:indole-3-pyruvate monooxygenase activity"/>
    <property type="evidence" value="ECO:0007669"/>
    <property type="project" value="UniProtKB-EC"/>
</dbReference>
<comment type="similarity">
    <text evidence="3">Belongs to the FMO family.</text>
</comment>
<evidence type="ECO:0000256" key="7">
    <source>
        <dbReference type="ARBA" id="ARBA00023002"/>
    </source>
</evidence>
<dbReference type="GO" id="GO:0050660">
    <property type="term" value="F:flavin adenine dinucleotide binding"/>
    <property type="evidence" value="ECO:0007669"/>
    <property type="project" value="TreeGrafter"/>
</dbReference>
<feature type="chain" id="PRO_5003678802" description="indole-3-pyruvate monooxygenase" evidence="11">
    <location>
        <begin position="25"/>
        <end position="201"/>
    </location>
</feature>
<keyword evidence="5" id="KW-0274">FAD</keyword>
<name>I3SRU9_LOTJA</name>
<evidence type="ECO:0000256" key="6">
    <source>
        <dbReference type="ARBA" id="ARBA00022857"/>
    </source>
</evidence>
<keyword evidence="8" id="KW-0073">Auxin biosynthesis</keyword>
<evidence type="ECO:0000256" key="11">
    <source>
        <dbReference type="SAM" id="SignalP"/>
    </source>
</evidence>
<comment type="pathway">
    <text evidence="2">Plant hormone metabolism; auxin biosynthesis.</text>
</comment>
<dbReference type="InterPro" id="IPR050982">
    <property type="entry name" value="Auxin_biosynth/cation_transpt"/>
</dbReference>
<feature type="signal peptide" evidence="11">
    <location>
        <begin position="1"/>
        <end position="24"/>
    </location>
</feature>
<dbReference type="EC" id="1.14.13.168" evidence="9"/>
<reference evidence="12" key="1">
    <citation type="submission" date="2012-05" db="EMBL/GenBank/DDBJ databases">
        <authorList>
            <person name="Krishnakumar V."/>
            <person name="Cheung F."/>
            <person name="Xiao Y."/>
            <person name="Chan A."/>
            <person name="Moskal W.A."/>
            <person name="Town C.D."/>
        </authorList>
    </citation>
    <scope>NUCLEOTIDE SEQUENCE</scope>
</reference>
<sequence length="201" mass="22224">MLKKLLPLWMVDKILLTLTRLILGNVEKYGLKRPSIGPLELKNTTRISPVLDMGVVAKIKSGQIKVVPAGIRRFLPGKVELVDGKVLDIDSVILATGYRSNVPSWLKENDFFSHDGIPKDPFPNGWKGKNGIYAIGFTRKGIFASCLYAKNECRDIAESWKEETKQNSTGDANDTPKGLTFTTDDALAAFKLVEDDGKKSN</sequence>
<keyword evidence="11" id="KW-0732">Signal</keyword>
<keyword evidence="6" id="KW-0521">NADP</keyword>